<dbReference type="Proteomes" id="UP000831537">
    <property type="component" value="Chromosome"/>
</dbReference>
<dbReference type="RefSeq" id="WP_244743446.1">
    <property type="nucleotide sequence ID" value="NZ_CP095071.1"/>
</dbReference>
<sequence>MDHQAVKALVRDNEFLIKNCTNLIIDVRVNKGGSDLAFFELLPYLFTGEKVDLNSFNDDKMLTNCTDRNVEIRTKLLKDAASSIKDSNTLDQINTMIMELDKNRGKGFVELDFGEIENSLIIKTKTGPEKVTVLTDVYCGSSGDSFVELCKNSSKVIVMGRPTLGLNDYANIAIMELADKFELWYPTTKLSRVDEGKGMSGKGIQPDIYIPWSPQHIKEDVDLKEALQKVTK</sequence>
<dbReference type="InterPro" id="IPR029045">
    <property type="entry name" value="ClpP/crotonase-like_dom_sf"/>
</dbReference>
<evidence type="ECO:0000313" key="3">
    <source>
        <dbReference type="Proteomes" id="UP000831537"/>
    </source>
</evidence>
<keyword evidence="3" id="KW-1185">Reference proteome</keyword>
<reference evidence="2 3" key="1">
    <citation type="submission" date="2022-04" db="EMBL/GenBank/DDBJ databases">
        <title>Gracilibacillus sp. isolated from saltern.</title>
        <authorList>
            <person name="Won M."/>
            <person name="Lee C.-M."/>
            <person name="Woen H.-Y."/>
            <person name="Kwon S.-W."/>
        </authorList>
    </citation>
    <scope>NUCLEOTIDE SEQUENCE [LARGE SCALE GENOMIC DNA]</scope>
    <source>
        <strain evidence="2 3">SSPM10-3</strain>
    </source>
</reference>
<dbReference type="Pfam" id="PF03572">
    <property type="entry name" value="Peptidase_S41"/>
    <property type="match status" value="1"/>
</dbReference>
<gene>
    <name evidence="2" type="ORF">MUN87_20160</name>
</gene>
<evidence type="ECO:0000313" key="2">
    <source>
        <dbReference type="EMBL" id="UOQ84934.1"/>
    </source>
</evidence>
<dbReference type="SUPFAM" id="SSF52096">
    <property type="entry name" value="ClpP/crotonase"/>
    <property type="match status" value="1"/>
</dbReference>
<protein>
    <submittedName>
        <fullName evidence="2">S41 family peptidase</fullName>
    </submittedName>
</protein>
<organism evidence="2 3">
    <name type="scientific">Gracilibacillus salinarum</name>
    <dbReference type="NCBI Taxonomy" id="2932255"/>
    <lineage>
        <taxon>Bacteria</taxon>
        <taxon>Bacillati</taxon>
        <taxon>Bacillota</taxon>
        <taxon>Bacilli</taxon>
        <taxon>Bacillales</taxon>
        <taxon>Bacillaceae</taxon>
        <taxon>Gracilibacillus</taxon>
    </lineage>
</organism>
<evidence type="ECO:0000259" key="1">
    <source>
        <dbReference type="Pfam" id="PF03572"/>
    </source>
</evidence>
<dbReference type="InterPro" id="IPR005151">
    <property type="entry name" value="Tail-specific_protease"/>
</dbReference>
<dbReference type="EMBL" id="CP095071">
    <property type="protein sequence ID" value="UOQ84934.1"/>
    <property type="molecule type" value="Genomic_DNA"/>
</dbReference>
<accession>A0ABY4GL36</accession>
<dbReference type="Gene3D" id="3.90.226.10">
    <property type="entry name" value="2-enoyl-CoA Hydratase, Chain A, domain 1"/>
    <property type="match status" value="1"/>
</dbReference>
<proteinExistence type="predicted"/>
<name>A0ABY4GL36_9BACI</name>
<feature type="domain" description="Tail specific protease" evidence="1">
    <location>
        <begin position="14"/>
        <end position="209"/>
    </location>
</feature>